<dbReference type="Proteomes" id="UP001202961">
    <property type="component" value="Unassembled WGS sequence"/>
</dbReference>
<dbReference type="Pfam" id="PF13360">
    <property type="entry name" value="PQQ_2"/>
    <property type="match status" value="1"/>
</dbReference>
<dbReference type="InterPro" id="IPR018391">
    <property type="entry name" value="PQQ_b-propeller_rpt"/>
</dbReference>
<dbReference type="InterPro" id="IPR011047">
    <property type="entry name" value="Quinoprotein_ADH-like_sf"/>
</dbReference>
<evidence type="ECO:0000313" key="4">
    <source>
        <dbReference type="Proteomes" id="UP001202961"/>
    </source>
</evidence>
<feature type="domain" description="Pyrrolo-quinoline quinone repeat" evidence="2">
    <location>
        <begin position="155"/>
        <end position="400"/>
    </location>
</feature>
<protein>
    <submittedName>
        <fullName evidence="3">PQQ-like beta-propeller repeat protein</fullName>
    </submittedName>
</protein>
<evidence type="ECO:0000256" key="1">
    <source>
        <dbReference type="SAM" id="MobiDB-lite"/>
    </source>
</evidence>
<feature type="compositionally biased region" description="Polar residues" evidence="1">
    <location>
        <begin position="1"/>
        <end position="17"/>
    </location>
</feature>
<organism evidence="3 4">
    <name type="scientific">Aporhodopirellula aestuarii</name>
    <dbReference type="NCBI Taxonomy" id="2950107"/>
    <lineage>
        <taxon>Bacteria</taxon>
        <taxon>Pseudomonadati</taxon>
        <taxon>Planctomycetota</taxon>
        <taxon>Planctomycetia</taxon>
        <taxon>Pirellulales</taxon>
        <taxon>Pirellulaceae</taxon>
        <taxon>Aporhodopirellula</taxon>
    </lineage>
</organism>
<dbReference type="Gene3D" id="2.130.10.10">
    <property type="entry name" value="YVTN repeat-like/Quinoprotein amine dehydrogenase"/>
    <property type="match status" value="2"/>
</dbReference>
<dbReference type="EMBL" id="JAMQBK010000095">
    <property type="protein sequence ID" value="MCM2374643.1"/>
    <property type="molecule type" value="Genomic_DNA"/>
</dbReference>
<dbReference type="PANTHER" id="PTHR34512:SF30">
    <property type="entry name" value="OUTER MEMBRANE PROTEIN ASSEMBLY FACTOR BAMB"/>
    <property type="match status" value="1"/>
</dbReference>
<comment type="caution">
    <text evidence="3">The sequence shown here is derived from an EMBL/GenBank/DDBJ whole genome shotgun (WGS) entry which is preliminary data.</text>
</comment>
<feature type="compositionally biased region" description="Low complexity" evidence="1">
    <location>
        <begin position="81"/>
        <end position="90"/>
    </location>
</feature>
<dbReference type="InterPro" id="IPR015943">
    <property type="entry name" value="WD40/YVTN_repeat-like_dom_sf"/>
</dbReference>
<dbReference type="InterPro" id="IPR002372">
    <property type="entry name" value="PQQ_rpt_dom"/>
</dbReference>
<sequence>MYATCTNVSAEVSTTDWPQWRGPDASGTATASNPPISWSESENVAWKVAVPGAGSSTAIVLGDRVYVSTAMKTDRVKEDATAGASTTDTAENSPSNTDERPRGPRDGGAREGGPGAENRGGDRGGPGGGSRGARGRRGGGGGGGSAPTNYYAFMVLCYDKATGEEIWRTTATEQVPHEAGHNTNTFASSSPVTDGKRLYVSFGSRGVHCLDLNGKLLWSKDLGKMQTRAQFGEGSSPAVHDGTLVVPFDHEGDSFIVALDAETGSEKWRQQRDEQTTWSTPLITQYDGRTQVIANGSNRVRSYDLATGEVIWECGGQASNPIPSPVRFEDNVIVMTGYRGYAIYSIPLSSKGDITDSDSITWIEEDAAPYVPSPVLYKGQLYFVKANNGVLVSRDAKTGELLIDQTRLPNISTVYASPVAAAGHIYLTGRDGTTVVLRHGKTFEVVSTNKLDDTIDASAAIVGDEIFLRGKEHLYCIRNQ</sequence>
<evidence type="ECO:0000259" key="2">
    <source>
        <dbReference type="Pfam" id="PF13360"/>
    </source>
</evidence>
<evidence type="ECO:0000313" key="3">
    <source>
        <dbReference type="EMBL" id="MCM2374643.1"/>
    </source>
</evidence>
<name>A0ABT0UCM2_9BACT</name>
<feature type="compositionally biased region" description="Polar residues" evidence="1">
    <location>
        <begin position="27"/>
        <end position="37"/>
    </location>
</feature>
<proteinExistence type="predicted"/>
<reference evidence="3 4" key="1">
    <citation type="journal article" date="2022" name="Syst. Appl. Microbiol.">
        <title>Rhodopirellula aestuarii sp. nov., a novel member of the genus Rhodopirellula isolated from brackish sediments collected in the Tagus River estuary, Portugal.</title>
        <authorList>
            <person name="Vitorino I.R."/>
            <person name="Klimek D."/>
            <person name="Calusinska M."/>
            <person name="Lobo-da-Cunha A."/>
            <person name="Vasconcelos V."/>
            <person name="Lage O.M."/>
        </authorList>
    </citation>
    <scope>NUCLEOTIDE SEQUENCE [LARGE SCALE GENOMIC DNA]</scope>
    <source>
        <strain evidence="3 4">ICT_H3.1</strain>
    </source>
</reference>
<dbReference type="SUPFAM" id="SSF50998">
    <property type="entry name" value="Quinoprotein alcohol dehydrogenase-like"/>
    <property type="match status" value="1"/>
</dbReference>
<feature type="compositionally biased region" description="Gly residues" evidence="1">
    <location>
        <begin position="123"/>
        <end position="144"/>
    </location>
</feature>
<dbReference type="SMART" id="SM00564">
    <property type="entry name" value="PQQ"/>
    <property type="match status" value="5"/>
</dbReference>
<gene>
    <name evidence="3" type="ORF">NB063_28815</name>
</gene>
<feature type="region of interest" description="Disordered" evidence="1">
    <location>
        <begin position="76"/>
        <end position="144"/>
    </location>
</feature>
<dbReference type="PANTHER" id="PTHR34512">
    <property type="entry name" value="CELL SURFACE PROTEIN"/>
    <property type="match status" value="1"/>
</dbReference>
<keyword evidence="4" id="KW-1185">Reference proteome</keyword>
<feature type="compositionally biased region" description="Basic and acidic residues" evidence="1">
    <location>
        <begin position="97"/>
        <end position="109"/>
    </location>
</feature>
<accession>A0ABT0UCM2</accession>
<feature type="region of interest" description="Disordered" evidence="1">
    <location>
        <begin position="1"/>
        <end position="37"/>
    </location>
</feature>